<organism evidence="4 5">
    <name type="scientific">Kitasatospora paranensis</name>
    <dbReference type="NCBI Taxonomy" id="258053"/>
    <lineage>
        <taxon>Bacteria</taxon>
        <taxon>Bacillati</taxon>
        <taxon>Actinomycetota</taxon>
        <taxon>Actinomycetes</taxon>
        <taxon>Kitasatosporales</taxon>
        <taxon>Streptomycetaceae</taxon>
        <taxon>Kitasatospora</taxon>
    </lineage>
</organism>
<dbReference type="CDD" id="cd04301">
    <property type="entry name" value="NAT_SF"/>
    <property type="match status" value="1"/>
</dbReference>
<dbReference type="InterPro" id="IPR016181">
    <property type="entry name" value="Acyl_CoA_acyltransferase"/>
</dbReference>
<keyword evidence="1 4" id="KW-0808">Transferase</keyword>
<dbReference type="SUPFAM" id="SSF55729">
    <property type="entry name" value="Acyl-CoA N-acyltransferases (Nat)"/>
    <property type="match status" value="1"/>
</dbReference>
<dbReference type="PROSITE" id="PS51186">
    <property type="entry name" value="GNAT"/>
    <property type="match status" value="1"/>
</dbReference>
<evidence type="ECO:0000313" key="4">
    <source>
        <dbReference type="EMBL" id="MFC7178051.1"/>
    </source>
</evidence>
<evidence type="ECO:0000256" key="1">
    <source>
        <dbReference type="ARBA" id="ARBA00022679"/>
    </source>
</evidence>
<dbReference type="Gene3D" id="3.40.630.30">
    <property type="match status" value="1"/>
</dbReference>
<evidence type="ECO:0000256" key="2">
    <source>
        <dbReference type="ARBA" id="ARBA00023315"/>
    </source>
</evidence>
<name>A0ABW2FLC3_9ACTN</name>
<dbReference type="InterPro" id="IPR050832">
    <property type="entry name" value="Bact_Acetyltransf"/>
</dbReference>
<evidence type="ECO:0000259" key="3">
    <source>
        <dbReference type="PROSITE" id="PS51186"/>
    </source>
</evidence>
<dbReference type="EMBL" id="JBHTAJ010000001">
    <property type="protein sequence ID" value="MFC7178051.1"/>
    <property type="molecule type" value="Genomic_DNA"/>
</dbReference>
<keyword evidence="2 4" id="KW-0012">Acyltransferase</keyword>
<feature type="domain" description="N-acetyltransferase" evidence="3">
    <location>
        <begin position="1"/>
        <end position="171"/>
    </location>
</feature>
<proteinExistence type="predicted"/>
<dbReference type="EC" id="2.3.1.-" evidence="4"/>
<gene>
    <name evidence="4" type="ORF">ACFQMG_00565</name>
</gene>
<evidence type="ECO:0000313" key="5">
    <source>
        <dbReference type="Proteomes" id="UP001596435"/>
    </source>
</evidence>
<reference evidence="5" key="1">
    <citation type="journal article" date="2019" name="Int. J. Syst. Evol. Microbiol.">
        <title>The Global Catalogue of Microorganisms (GCM) 10K type strain sequencing project: providing services to taxonomists for standard genome sequencing and annotation.</title>
        <authorList>
            <consortium name="The Broad Institute Genomics Platform"/>
            <consortium name="The Broad Institute Genome Sequencing Center for Infectious Disease"/>
            <person name="Wu L."/>
            <person name="Ma J."/>
        </authorList>
    </citation>
    <scope>NUCLEOTIDE SEQUENCE [LARGE SCALE GENOMIC DNA]</scope>
    <source>
        <strain evidence="5">CGMCC 1.12859</strain>
    </source>
</reference>
<dbReference type="InterPro" id="IPR000182">
    <property type="entry name" value="GNAT_dom"/>
</dbReference>
<sequence>MKIRTGGPEDAAATLALLDAAVAWLAARGRTGQWGDRPWTSRPAAAERIHRYAAEYLLRAADDPQGRTVGVCVLAETPPDYAPPVTERELYVRLLVTDREHTGRGIGAALVADAVAEARRRGIGLLRVDCYAGDDGALVAQYERLGFTSTDAFTVDRPTGPWPGRILAVRV</sequence>
<accession>A0ABW2FLC3</accession>
<dbReference type="Pfam" id="PF00583">
    <property type="entry name" value="Acetyltransf_1"/>
    <property type="match status" value="1"/>
</dbReference>
<dbReference type="RefSeq" id="WP_345707049.1">
    <property type="nucleotide sequence ID" value="NZ_BAABKV010000001.1"/>
</dbReference>
<dbReference type="Proteomes" id="UP001596435">
    <property type="component" value="Unassembled WGS sequence"/>
</dbReference>
<comment type="caution">
    <text evidence="4">The sequence shown here is derived from an EMBL/GenBank/DDBJ whole genome shotgun (WGS) entry which is preliminary data.</text>
</comment>
<keyword evidence="5" id="KW-1185">Reference proteome</keyword>
<dbReference type="GO" id="GO:0016746">
    <property type="term" value="F:acyltransferase activity"/>
    <property type="evidence" value="ECO:0007669"/>
    <property type="project" value="UniProtKB-KW"/>
</dbReference>
<protein>
    <submittedName>
        <fullName evidence="4">GNAT family N-acetyltransferase</fullName>
        <ecNumber evidence="4">2.3.1.-</ecNumber>
    </submittedName>
</protein>
<dbReference type="PANTHER" id="PTHR43877">
    <property type="entry name" value="AMINOALKYLPHOSPHONATE N-ACETYLTRANSFERASE-RELATED-RELATED"/>
    <property type="match status" value="1"/>
</dbReference>